<dbReference type="EMBL" id="WOWR01000094">
    <property type="protein sequence ID" value="KAF0250731.1"/>
    <property type="molecule type" value="Genomic_DNA"/>
</dbReference>
<evidence type="ECO:0000256" key="6">
    <source>
        <dbReference type="ARBA" id="ARBA00023098"/>
    </source>
</evidence>
<comment type="similarity">
    <text evidence="1">Belongs to the transferase hexapeptide repeat family.</text>
</comment>
<evidence type="ECO:0000256" key="3">
    <source>
        <dbReference type="ARBA" id="ARBA00022556"/>
    </source>
</evidence>
<dbReference type="Proteomes" id="UP000442695">
    <property type="component" value="Unassembled WGS sequence"/>
</dbReference>
<dbReference type="GO" id="GO:0008374">
    <property type="term" value="F:O-acyltransferase activity"/>
    <property type="evidence" value="ECO:0007669"/>
    <property type="project" value="TreeGrafter"/>
</dbReference>
<keyword evidence="4 8" id="KW-0808">Transferase</keyword>
<comment type="caution">
    <text evidence="8">The sequence shown here is derived from an EMBL/GenBank/DDBJ whole genome shotgun (WGS) entry which is preliminary data.</text>
</comment>
<reference evidence="8 9" key="1">
    <citation type="submission" date="2019-12" db="EMBL/GenBank/DDBJ databases">
        <authorList>
            <person name="Woiski C."/>
        </authorList>
    </citation>
    <scope>NUCLEOTIDE SEQUENCE [LARGE SCALE GENOMIC DNA]</scope>
    <source>
        <strain evidence="8 9">BOE100</strain>
    </source>
</reference>
<evidence type="ECO:0000256" key="7">
    <source>
        <dbReference type="ARBA" id="ARBA00023315"/>
    </source>
</evidence>
<evidence type="ECO:0000313" key="8">
    <source>
        <dbReference type="EMBL" id="KAF0250731.1"/>
    </source>
</evidence>
<name>A0A7V8E9M2_PSEPU</name>
<dbReference type="PANTHER" id="PTHR23416">
    <property type="entry name" value="SIALIC ACID SYNTHASE-RELATED"/>
    <property type="match status" value="1"/>
</dbReference>
<dbReference type="InterPro" id="IPR011004">
    <property type="entry name" value="Trimer_LpxA-like_sf"/>
</dbReference>
<dbReference type="PROSITE" id="PS00101">
    <property type="entry name" value="HEXAPEP_TRANSFERASES"/>
    <property type="match status" value="1"/>
</dbReference>
<dbReference type="InterPro" id="IPR051159">
    <property type="entry name" value="Hexapeptide_acetyltransf"/>
</dbReference>
<evidence type="ECO:0000256" key="4">
    <source>
        <dbReference type="ARBA" id="ARBA00022679"/>
    </source>
</evidence>
<evidence type="ECO:0000256" key="2">
    <source>
        <dbReference type="ARBA" id="ARBA00022516"/>
    </source>
</evidence>
<dbReference type="Gene3D" id="2.160.10.10">
    <property type="entry name" value="Hexapeptide repeat proteins"/>
    <property type="match status" value="1"/>
</dbReference>
<evidence type="ECO:0000313" key="9">
    <source>
        <dbReference type="Proteomes" id="UP000442695"/>
    </source>
</evidence>
<keyword evidence="2" id="KW-0444">Lipid biosynthesis</keyword>
<keyword evidence="6" id="KW-0443">Lipid metabolism</keyword>
<dbReference type="SUPFAM" id="SSF51161">
    <property type="entry name" value="Trimeric LpxA-like enzymes"/>
    <property type="match status" value="1"/>
</dbReference>
<keyword evidence="5" id="KW-0677">Repeat</keyword>
<proteinExistence type="inferred from homology"/>
<accession>A0A7V8E9M2</accession>
<sequence>MLQAFIVVDSCEYRLTGTPKIRKSFPKMLAGFELDTLIQRGLKVGENFSMQPDCFIDFSHCWLITIGSSVRFAPRVQLIAHDGSLRGTTGRVKIGLIKIGDNVFIGNGAIVLPGVTIGDNTVIGAGSVVTKDIPPNSVACGNPARVICATSDLANKGQTHPDAAVFDTNYTIERNISDSMKKEMIEALSNNGRIGYIHLK</sequence>
<protein>
    <submittedName>
        <fullName evidence="8">Acyltransferase</fullName>
    </submittedName>
</protein>
<dbReference type="PANTHER" id="PTHR23416:SF23">
    <property type="entry name" value="ACETYLTRANSFERASE C18B11.09C-RELATED"/>
    <property type="match status" value="1"/>
</dbReference>
<dbReference type="InterPro" id="IPR001451">
    <property type="entry name" value="Hexapep"/>
</dbReference>
<keyword evidence="3" id="KW-0441">Lipid A biosynthesis</keyword>
<organism evidence="8 9">
    <name type="scientific">Pseudomonas putida</name>
    <name type="common">Arthrobacter siderocapsulatus</name>
    <dbReference type="NCBI Taxonomy" id="303"/>
    <lineage>
        <taxon>Bacteria</taxon>
        <taxon>Pseudomonadati</taxon>
        <taxon>Pseudomonadota</taxon>
        <taxon>Gammaproteobacteria</taxon>
        <taxon>Pseudomonadales</taxon>
        <taxon>Pseudomonadaceae</taxon>
        <taxon>Pseudomonas</taxon>
    </lineage>
</organism>
<gene>
    <name evidence="8" type="ORF">GN299_32385</name>
</gene>
<evidence type="ECO:0000256" key="5">
    <source>
        <dbReference type="ARBA" id="ARBA00022737"/>
    </source>
</evidence>
<dbReference type="GO" id="GO:0016020">
    <property type="term" value="C:membrane"/>
    <property type="evidence" value="ECO:0007669"/>
    <property type="project" value="GOC"/>
</dbReference>
<dbReference type="AlphaFoldDB" id="A0A7V8E9M2"/>
<keyword evidence="7 8" id="KW-0012">Acyltransferase</keyword>
<evidence type="ECO:0000256" key="1">
    <source>
        <dbReference type="ARBA" id="ARBA00007274"/>
    </source>
</evidence>
<dbReference type="GO" id="GO:0009245">
    <property type="term" value="P:lipid A biosynthetic process"/>
    <property type="evidence" value="ECO:0007669"/>
    <property type="project" value="UniProtKB-KW"/>
</dbReference>
<dbReference type="InterPro" id="IPR018357">
    <property type="entry name" value="Hexapep_transf_CS"/>
</dbReference>
<dbReference type="Pfam" id="PF00132">
    <property type="entry name" value="Hexapep"/>
    <property type="match status" value="1"/>
</dbReference>